<evidence type="ECO:0000256" key="3">
    <source>
        <dbReference type="ARBA" id="ARBA00022989"/>
    </source>
</evidence>
<protein>
    <recommendedName>
        <fullName evidence="7">Fatty acid hydroxylase domain-containing protein</fullName>
    </recommendedName>
</protein>
<evidence type="ECO:0000256" key="6">
    <source>
        <dbReference type="SAM" id="Phobius"/>
    </source>
</evidence>
<evidence type="ECO:0000256" key="4">
    <source>
        <dbReference type="ARBA" id="ARBA00023136"/>
    </source>
</evidence>
<dbReference type="GO" id="GO:0008610">
    <property type="term" value="P:lipid biosynthetic process"/>
    <property type="evidence" value="ECO:0007669"/>
    <property type="project" value="InterPro"/>
</dbReference>
<feature type="compositionally biased region" description="Polar residues" evidence="5">
    <location>
        <begin position="250"/>
        <end position="260"/>
    </location>
</feature>
<organism evidence="8 9">
    <name type="scientific">Mastigocoleus testarum BC008</name>
    <dbReference type="NCBI Taxonomy" id="371196"/>
    <lineage>
        <taxon>Bacteria</taxon>
        <taxon>Bacillati</taxon>
        <taxon>Cyanobacteriota</taxon>
        <taxon>Cyanophyceae</taxon>
        <taxon>Nostocales</taxon>
        <taxon>Hapalosiphonaceae</taxon>
        <taxon>Mastigocoleus</taxon>
    </lineage>
</organism>
<evidence type="ECO:0000256" key="2">
    <source>
        <dbReference type="ARBA" id="ARBA00022692"/>
    </source>
</evidence>
<gene>
    <name evidence="8" type="ORF">BC008_41815</name>
</gene>
<feature type="compositionally biased region" description="Basic and acidic residues" evidence="5">
    <location>
        <begin position="261"/>
        <end position="270"/>
    </location>
</feature>
<comment type="subcellular location">
    <subcellularLocation>
        <location evidence="1">Membrane</location>
    </subcellularLocation>
</comment>
<feature type="region of interest" description="Disordered" evidence="5">
    <location>
        <begin position="250"/>
        <end position="270"/>
    </location>
</feature>
<dbReference type="Pfam" id="PF04116">
    <property type="entry name" value="FA_hydroxylase"/>
    <property type="match status" value="1"/>
</dbReference>
<dbReference type="GO" id="GO:0005506">
    <property type="term" value="F:iron ion binding"/>
    <property type="evidence" value="ECO:0007669"/>
    <property type="project" value="InterPro"/>
</dbReference>
<feature type="domain" description="Fatty acid hydroxylase" evidence="7">
    <location>
        <begin position="109"/>
        <end position="244"/>
    </location>
</feature>
<dbReference type="GO" id="GO:0016491">
    <property type="term" value="F:oxidoreductase activity"/>
    <property type="evidence" value="ECO:0007669"/>
    <property type="project" value="InterPro"/>
</dbReference>
<dbReference type="EMBL" id="LMTZ01000107">
    <property type="protein sequence ID" value="KST65471.1"/>
    <property type="molecule type" value="Genomic_DNA"/>
</dbReference>
<dbReference type="Proteomes" id="UP000053372">
    <property type="component" value="Unassembled WGS sequence"/>
</dbReference>
<feature type="transmembrane region" description="Helical" evidence="6">
    <location>
        <begin position="164"/>
        <end position="193"/>
    </location>
</feature>
<dbReference type="AlphaFoldDB" id="A0A0V7ZML9"/>
<sequence>MLQNLLLTENKLLYYWLAFFGIILSRYFIIAGGIYLLFYSLIDKFSETRKLYTKTRTRHSMRKDIKLSVISGVVFAFCAAFIMLQYDGGKTLLYSSIDKYGLWYLGVSFLIVLILQDTYFYFIHRVFHHPRLFKWMHYGHHASKEVTPWTSFAFDLPEAFIQGIFFVVIVFVLPLNFIPLIAALLTMSVWAVLNHLGIRLFNPSFPPNWLGKWFIGPTHHSLHHRKYKVHYGLYFTFWDKLLGTQDPSYNNEPRSSQQNICREETAEGSI</sequence>
<keyword evidence="9" id="KW-1185">Reference proteome</keyword>
<accession>A0A0V7ZML9</accession>
<keyword evidence="2 6" id="KW-0812">Transmembrane</keyword>
<feature type="transmembrane region" description="Helical" evidence="6">
    <location>
        <begin position="12"/>
        <end position="42"/>
    </location>
</feature>
<proteinExistence type="predicted"/>
<evidence type="ECO:0000256" key="1">
    <source>
        <dbReference type="ARBA" id="ARBA00004370"/>
    </source>
</evidence>
<keyword evidence="4 6" id="KW-0472">Membrane</keyword>
<dbReference type="PANTHER" id="PTHR11863">
    <property type="entry name" value="STEROL DESATURASE"/>
    <property type="match status" value="1"/>
</dbReference>
<evidence type="ECO:0000259" key="7">
    <source>
        <dbReference type="Pfam" id="PF04116"/>
    </source>
</evidence>
<feature type="transmembrane region" description="Helical" evidence="6">
    <location>
        <begin position="102"/>
        <end position="122"/>
    </location>
</feature>
<dbReference type="InterPro" id="IPR050307">
    <property type="entry name" value="Sterol_Desaturase_Related"/>
</dbReference>
<evidence type="ECO:0000256" key="5">
    <source>
        <dbReference type="SAM" id="MobiDB-lite"/>
    </source>
</evidence>
<feature type="transmembrane region" description="Helical" evidence="6">
    <location>
        <begin position="63"/>
        <end position="82"/>
    </location>
</feature>
<name>A0A0V7ZML9_9CYAN</name>
<dbReference type="InterPro" id="IPR006694">
    <property type="entry name" value="Fatty_acid_hydroxylase"/>
</dbReference>
<evidence type="ECO:0000313" key="9">
    <source>
        <dbReference type="Proteomes" id="UP000053372"/>
    </source>
</evidence>
<keyword evidence="3 6" id="KW-1133">Transmembrane helix</keyword>
<evidence type="ECO:0000313" key="8">
    <source>
        <dbReference type="EMBL" id="KST65471.1"/>
    </source>
</evidence>
<comment type="caution">
    <text evidence="8">The sequence shown here is derived from an EMBL/GenBank/DDBJ whole genome shotgun (WGS) entry which is preliminary data.</text>
</comment>
<reference evidence="8 9" key="1">
    <citation type="journal article" date="2015" name="Genome Announc.">
        <title>Draft Genome of the Euendolithic (true boring) Cyanobacterium Mastigocoleus testarum strain BC008.</title>
        <authorList>
            <person name="Guida B.S."/>
            <person name="Garcia-Pichel F."/>
        </authorList>
    </citation>
    <scope>NUCLEOTIDE SEQUENCE [LARGE SCALE GENOMIC DNA]</scope>
    <source>
        <strain evidence="8 9">BC008</strain>
    </source>
</reference>
<dbReference type="OrthoDB" id="9770329at2"/>
<dbReference type="GO" id="GO:0016020">
    <property type="term" value="C:membrane"/>
    <property type="evidence" value="ECO:0007669"/>
    <property type="project" value="UniProtKB-SubCell"/>
</dbReference>